<keyword evidence="1" id="KW-0472">Membrane</keyword>
<keyword evidence="1" id="KW-0812">Transmembrane</keyword>
<dbReference type="Proteomes" id="UP000315388">
    <property type="component" value="Unassembled WGS sequence"/>
</dbReference>
<gene>
    <name evidence="3" type="ORF">FHY56_10810</name>
</gene>
<dbReference type="EMBL" id="VEWJ01000006">
    <property type="protein sequence ID" value="TPF75199.1"/>
    <property type="molecule type" value="Genomic_DNA"/>
</dbReference>
<evidence type="ECO:0000256" key="1">
    <source>
        <dbReference type="SAM" id="Phobius"/>
    </source>
</evidence>
<accession>A0A502BN80</accession>
<feature type="transmembrane region" description="Helical" evidence="1">
    <location>
        <begin position="7"/>
        <end position="29"/>
    </location>
</feature>
<proteinExistence type="predicted"/>
<evidence type="ECO:0000259" key="2">
    <source>
        <dbReference type="Pfam" id="PF13550"/>
    </source>
</evidence>
<comment type="caution">
    <text evidence="3">The sequence shown here is derived from an EMBL/GenBank/DDBJ whole genome shotgun (WGS) entry which is preliminary data.</text>
</comment>
<dbReference type="InterPro" id="IPR032876">
    <property type="entry name" value="J_dom"/>
</dbReference>
<organism evidence="3 4">
    <name type="scientific">Brucella gallinifaecis</name>
    <dbReference type="NCBI Taxonomy" id="215590"/>
    <lineage>
        <taxon>Bacteria</taxon>
        <taxon>Pseudomonadati</taxon>
        <taxon>Pseudomonadota</taxon>
        <taxon>Alphaproteobacteria</taxon>
        <taxon>Hyphomicrobiales</taxon>
        <taxon>Brucellaceae</taxon>
        <taxon>Brucella/Ochrobactrum group</taxon>
        <taxon>Brucella</taxon>
    </lineage>
</organism>
<evidence type="ECO:0000313" key="4">
    <source>
        <dbReference type="Proteomes" id="UP000315388"/>
    </source>
</evidence>
<name>A0A502BN80_9HYPH</name>
<dbReference type="Pfam" id="PF13550">
    <property type="entry name" value="Phage-tail_3"/>
    <property type="match status" value="1"/>
</dbReference>
<evidence type="ECO:0000313" key="3">
    <source>
        <dbReference type="EMBL" id="TPF75199.1"/>
    </source>
</evidence>
<protein>
    <submittedName>
        <fullName evidence="3">Phage tail protein</fullName>
    </submittedName>
</protein>
<sequence length="863" mass="93979">MAIFSAIAAVGAAIGSFIGGLGVIGSFLLKTAVGIGANLIAQAIAGKPKEPTFSINGTLQGGGDLPRSFIIGKTATAGSLVWANTWGKDGDSPNAYLTQVIALSDLPVKGLLNVWVNNERVTLDLATPDMSRGWQVKEYRNNGDNLWVKFYDGTQTVADSFLVNTCSNGNRAWSSNRVGRGVAYVIVTARVSKNMFSGIPSFKFEVDGYPMYDPTRDSSVGGVGAQRLSDPSTWGGDGDHLPAVQNYNLLRGIYLDGKWFYGVQGMSSARLPTANWIAAINKCRQIAGSEPQYRSGGEITIDAPLSAAIEAINTTCQGRIAEIGGVYHMYLGAPDAPVVHFTDDDILSTDEQSFSPFFGLADTINGISVTYPSPADGWVIKTAPPLYRTDLEARHGNRRLMASIELSFVCYPEQVQRLQKSALEEGQRARRHTHVLPPKFWAYAVPGVVFAWTSKRNGYVNKLMRVDGAADRANLDIMVDLTEVDPTDYDWNSSTDYKPPIDGAVGPMRPLPQPIVDFSAEADVAQDADGNSRRCAIRLGWDGTKEDIDFVRFEVRFAADLGVVYSGRADDVARGSIKIAPGILLPNSDYDIRAVYATFAGNRLFEWSDWIRVRTRDILLGPLDIYPFSVENFNTGLQEFWRNQNDNLRRVDNEVSRLTTVLLDLEADSEFERAGIREEIGVQGANYRRLILVEANERKAQVTRLEELDAQLAGNIANVQELAQATATELDAVAQTLIQTQTQVGNISANGYLQIYSEAAPSGSLSRVVFAAIAEVGGDRTQGALAIEAIGGGKSRVIVDADEFYVSSSGHRGAPLAYVNGELTLRVINFGSGFFDEFQSRNGALRFRGHGDYADIRLFTASR</sequence>
<dbReference type="RefSeq" id="WP_140905174.1">
    <property type="nucleotide sequence ID" value="NZ_JBHTMD010000007.1"/>
</dbReference>
<dbReference type="OrthoDB" id="7822067at2"/>
<feature type="domain" description="Tip attachment protein J" evidence="2">
    <location>
        <begin position="307"/>
        <end position="466"/>
    </location>
</feature>
<dbReference type="AlphaFoldDB" id="A0A502BN80"/>
<keyword evidence="4" id="KW-1185">Reference proteome</keyword>
<keyword evidence="1" id="KW-1133">Transmembrane helix</keyword>
<reference evidence="3 4" key="1">
    <citation type="journal article" date="2003" name="Int. J. Syst. Evol. Microbiol.">
        <title>Towards a standardized format for the description of a novel species (of an established genus): Ochrobactrum gallinifaecis sp. nov.</title>
        <authorList>
            <person name="Kampfer P."/>
            <person name="Buczolits S."/>
            <person name="Albrecht A."/>
            <person name="Busse H.J."/>
            <person name="Stackebrandt E."/>
        </authorList>
    </citation>
    <scope>NUCLEOTIDE SEQUENCE [LARGE SCALE GENOMIC DNA]</scope>
    <source>
        <strain evidence="3 4">ISO 196</strain>
    </source>
</reference>